<proteinExistence type="predicted"/>
<dbReference type="NCBIfam" id="TIGR00594">
    <property type="entry name" value="polc"/>
    <property type="match status" value="1"/>
</dbReference>
<feature type="domain" description="DNA polymerase III alpha subunit finger" evidence="10">
    <location>
        <begin position="505"/>
        <end position="672"/>
    </location>
</feature>
<dbReference type="AlphaFoldDB" id="A0A4R8DHC5"/>
<evidence type="ECO:0000256" key="5">
    <source>
        <dbReference type="ARBA" id="ARBA00022932"/>
    </source>
</evidence>
<feature type="domain" description="Bacterial DNA polymerase III alpha subunit NTPase" evidence="8">
    <location>
        <begin position="264"/>
        <end position="499"/>
    </location>
</feature>
<dbReference type="Pfam" id="PF14579">
    <property type="entry name" value="HHH_6"/>
    <property type="match status" value="1"/>
</dbReference>
<sequence>MYLNCKTYFSYRYGTFTTEELVKAGAAIGAEALALTNINCTADAWDFYEFCIQQGIRPVLGAEVRNEDTFCYLLLAKNLDGFAAINRFLSEHLQTKAPFPQRPRLKAEHVRIIYGMETAAPGALRPGDLDEHELIGVRPSEVNKLYGKNTTGGKFVIRNPVSFQAPPADDNSRDRNQKNESYRLHRLLRAIDKNTLLTRQQPEDIAAADEFFHTQEQLTAVFAHHPTLITRTKEVMDTCDLSLDFSTDKTLQTYTGSKKEDRKLLRQKALEGFRYRYEARADALERVEKELGIIDQMGFNAFFLITWDVIRYAQSRGFYYVGRGSGANSIVAYCLQITDVDPMELNLYFERFLNPKRSSPPDFDIDFSWKDRDEVMQYVFTKYGSERVALLGMFSTFQRNATIRELGKVCGLPKPEIDALVDSPKAPLKEDRYQRGIQHYSERMINFPNHGSVHPGGMLISEKPMYTYTVVELPPKGLPAAQIDLFLAEKINLFKLDLLSQRGLGHIKDCIELVRQNKGVSIDIHDVETFKHDPLVAARIRKADSIGCFYIESPGMRQLLQKLRCDDYLTLVAASSIIRPGVAQSGMMRQYIHRFHHPAAIEYLHPKLEELLKETFGVMVYQEDVIKVAHYFAGLDLGEADVLRRAMSGKYRGNDRFRAIRDRFFEGCKAKGYEEALSAEVWRQMESFAGFSFSKAHSASFAVESYQSLYLKTYYPMEFMVAVINNFGGFYRTEVYFHELKGTGATVLPPCVNEGSYETSIKGSTVITGFNHVQGLEEKLVKTLLAERAHNGIFTDVGDLVDRVAITPEQMNLLIRIGALRFTGKRKKELLWEATFLYKKKQRQPAGVALFREQPARWQLPDLAEHPLDDAYDEMELLGFPLTNVWALADVDLEAFKTTSDLPACLGQTVTMIGYLVITKQARTQKGESMMFGTFFDKRGDWVDTVHFPASLARFPFQGNGFYVFTGKVIEEFGVYSVDVNAMRKQGLKGRSIL</sequence>
<keyword evidence="12" id="KW-1185">Reference proteome</keyword>
<dbReference type="GO" id="GO:0003887">
    <property type="term" value="F:DNA-directed DNA polymerase activity"/>
    <property type="evidence" value="ECO:0007669"/>
    <property type="project" value="UniProtKB-KW"/>
</dbReference>
<evidence type="ECO:0000256" key="3">
    <source>
        <dbReference type="ARBA" id="ARBA00022695"/>
    </source>
</evidence>
<evidence type="ECO:0000259" key="7">
    <source>
        <dbReference type="Pfam" id="PF02811"/>
    </source>
</evidence>
<keyword evidence="3" id="KW-0548">Nucleotidyltransferase</keyword>
<evidence type="ECO:0000256" key="1">
    <source>
        <dbReference type="ARBA" id="ARBA00012417"/>
    </source>
</evidence>
<dbReference type="InterPro" id="IPR004013">
    <property type="entry name" value="PHP_dom"/>
</dbReference>
<evidence type="ECO:0000313" key="12">
    <source>
        <dbReference type="Proteomes" id="UP000294498"/>
    </source>
</evidence>
<dbReference type="SUPFAM" id="SSF89550">
    <property type="entry name" value="PHP domain-like"/>
    <property type="match status" value="1"/>
</dbReference>
<dbReference type="Pfam" id="PF02811">
    <property type="entry name" value="PHP"/>
    <property type="match status" value="1"/>
</dbReference>
<keyword evidence="4" id="KW-0235">DNA replication</keyword>
<dbReference type="EC" id="2.7.7.7" evidence="1"/>
<keyword evidence="2" id="KW-0808">Transferase</keyword>
<dbReference type="OrthoDB" id="9803237at2"/>
<feature type="domain" description="DNA polymerase helix-hairpin-helix motif" evidence="9">
    <location>
        <begin position="744"/>
        <end position="829"/>
    </location>
</feature>
<protein>
    <recommendedName>
        <fullName evidence="1">DNA-directed DNA polymerase</fullName>
        <ecNumber evidence="1">2.7.7.7</ecNumber>
    </recommendedName>
</protein>
<name>A0A4R8DHC5_9BACT</name>
<dbReference type="Proteomes" id="UP000294498">
    <property type="component" value="Unassembled WGS sequence"/>
</dbReference>
<dbReference type="GO" id="GO:0008408">
    <property type="term" value="F:3'-5' exonuclease activity"/>
    <property type="evidence" value="ECO:0007669"/>
    <property type="project" value="InterPro"/>
</dbReference>
<organism evidence="11 12">
    <name type="scientific">Dinghuibacter silviterrae</name>
    <dbReference type="NCBI Taxonomy" id="1539049"/>
    <lineage>
        <taxon>Bacteria</taxon>
        <taxon>Pseudomonadati</taxon>
        <taxon>Bacteroidota</taxon>
        <taxon>Chitinophagia</taxon>
        <taxon>Chitinophagales</taxon>
        <taxon>Chitinophagaceae</taxon>
        <taxon>Dinghuibacter</taxon>
    </lineage>
</organism>
<evidence type="ECO:0000256" key="6">
    <source>
        <dbReference type="ARBA" id="ARBA00049244"/>
    </source>
</evidence>
<comment type="caution">
    <text evidence="11">The sequence shown here is derived from an EMBL/GenBank/DDBJ whole genome shotgun (WGS) entry which is preliminary data.</text>
</comment>
<evidence type="ECO:0000256" key="2">
    <source>
        <dbReference type="ARBA" id="ARBA00022679"/>
    </source>
</evidence>
<gene>
    <name evidence="11" type="ORF">EDB95_4664</name>
</gene>
<evidence type="ECO:0000259" key="10">
    <source>
        <dbReference type="Pfam" id="PF17657"/>
    </source>
</evidence>
<evidence type="ECO:0000256" key="4">
    <source>
        <dbReference type="ARBA" id="ARBA00022705"/>
    </source>
</evidence>
<feature type="domain" description="PHP" evidence="7">
    <location>
        <begin position="4"/>
        <end position="108"/>
    </location>
</feature>
<dbReference type="Gene3D" id="3.20.20.140">
    <property type="entry name" value="Metal-dependent hydrolases"/>
    <property type="match status" value="2"/>
</dbReference>
<dbReference type="InterPro" id="IPR040982">
    <property type="entry name" value="DNA_pol3_finger"/>
</dbReference>
<reference evidence="11 12" key="1">
    <citation type="submission" date="2019-03" db="EMBL/GenBank/DDBJ databases">
        <title>Genomic Encyclopedia of Type Strains, Phase IV (KMG-IV): sequencing the most valuable type-strain genomes for metagenomic binning, comparative biology and taxonomic classification.</title>
        <authorList>
            <person name="Goeker M."/>
        </authorList>
    </citation>
    <scope>NUCLEOTIDE SEQUENCE [LARGE SCALE GENOMIC DNA]</scope>
    <source>
        <strain evidence="11 12">DSM 100059</strain>
    </source>
</reference>
<evidence type="ECO:0000259" key="8">
    <source>
        <dbReference type="Pfam" id="PF07733"/>
    </source>
</evidence>
<dbReference type="Pfam" id="PF07733">
    <property type="entry name" value="DNA_pol3_alpha"/>
    <property type="match status" value="1"/>
</dbReference>
<keyword evidence="5" id="KW-0239">DNA-directed DNA polymerase</keyword>
<accession>A0A4R8DHC5</accession>
<dbReference type="Gene3D" id="1.10.150.870">
    <property type="match status" value="1"/>
</dbReference>
<dbReference type="InterPro" id="IPR004805">
    <property type="entry name" value="DnaE2/DnaE/PolC"/>
</dbReference>
<dbReference type="InterPro" id="IPR016195">
    <property type="entry name" value="Pol/histidinol_Pase-like"/>
</dbReference>
<dbReference type="PANTHER" id="PTHR32294">
    <property type="entry name" value="DNA POLYMERASE III SUBUNIT ALPHA"/>
    <property type="match status" value="1"/>
</dbReference>
<comment type="catalytic activity">
    <reaction evidence="6">
        <text>DNA(n) + a 2'-deoxyribonucleoside 5'-triphosphate = DNA(n+1) + diphosphate</text>
        <dbReference type="Rhea" id="RHEA:22508"/>
        <dbReference type="Rhea" id="RHEA-COMP:17339"/>
        <dbReference type="Rhea" id="RHEA-COMP:17340"/>
        <dbReference type="ChEBI" id="CHEBI:33019"/>
        <dbReference type="ChEBI" id="CHEBI:61560"/>
        <dbReference type="ChEBI" id="CHEBI:173112"/>
        <dbReference type="EC" id="2.7.7.7"/>
    </reaction>
</comment>
<dbReference type="RefSeq" id="WP_133997960.1">
    <property type="nucleotide sequence ID" value="NZ_SODV01000002.1"/>
</dbReference>
<dbReference type="Pfam" id="PF17657">
    <property type="entry name" value="DNA_pol3_finger"/>
    <property type="match status" value="1"/>
</dbReference>
<evidence type="ECO:0000313" key="11">
    <source>
        <dbReference type="EMBL" id="TDW96828.1"/>
    </source>
</evidence>
<dbReference type="InterPro" id="IPR029460">
    <property type="entry name" value="DNAPol_HHH"/>
</dbReference>
<dbReference type="GO" id="GO:0006260">
    <property type="term" value="P:DNA replication"/>
    <property type="evidence" value="ECO:0007669"/>
    <property type="project" value="UniProtKB-KW"/>
</dbReference>
<evidence type="ECO:0000259" key="9">
    <source>
        <dbReference type="Pfam" id="PF14579"/>
    </source>
</evidence>
<dbReference type="EMBL" id="SODV01000002">
    <property type="protein sequence ID" value="TDW96828.1"/>
    <property type="molecule type" value="Genomic_DNA"/>
</dbReference>
<dbReference type="InterPro" id="IPR011708">
    <property type="entry name" value="DNA_pol3_alpha_NTPase_dom"/>
</dbReference>